<feature type="compositionally biased region" description="Acidic residues" evidence="2">
    <location>
        <begin position="615"/>
        <end position="639"/>
    </location>
</feature>
<keyword evidence="6" id="KW-1185">Reference proteome</keyword>
<dbReference type="SUPFAM" id="SSF57850">
    <property type="entry name" value="RING/U-box"/>
    <property type="match status" value="1"/>
</dbReference>
<dbReference type="FunFam" id="3.30.40.10:FF:000348">
    <property type="entry name" value="E3 ubiquitin-protein ligase"/>
    <property type="match status" value="1"/>
</dbReference>
<dbReference type="OrthoDB" id="774751at2759"/>
<keyword evidence="1" id="KW-0862">Zinc</keyword>
<protein>
    <submittedName>
        <fullName evidence="5">Zinc finger family protein</fullName>
    </submittedName>
</protein>
<feature type="transmembrane region" description="Helical" evidence="3">
    <location>
        <begin position="144"/>
        <end position="164"/>
    </location>
</feature>
<dbReference type="Pfam" id="PF13639">
    <property type="entry name" value="zf-RING_2"/>
    <property type="match status" value="1"/>
</dbReference>
<evidence type="ECO:0000313" key="5">
    <source>
        <dbReference type="EMBL" id="URE14872.1"/>
    </source>
</evidence>
<dbReference type="GO" id="GO:0008270">
    <property type="term" value="F:zinc ion binding"/>
    <property type="evidence" value="ECO:0007669"/>
    <property type="project" value="UniProtKB-KW"/>
</dbReference>
<dbReference type="PROSITE" id="PS50089">
    <property type="entry name" value="ZF_RING_2"/>
    <property type="match status" value="1"/>
</dbReference>
<dbReference type="Proteomes" id="UP001055439">
    <property type="component" value="Chromosome 7"/>
</dbReference>
<feature type="transmembrane region" description="Helical" evidence="3">
    <location>
        <begin position="176"/>
        <end position="196"/>
    </location>
</feature>
<dbReference type="PANTHER" id="PTHR46225:SF19">
    <property type="entry name" value="RING-TYPE DOMAIN-CONTAINING PROTEIN"/>
    <property type="match status" value="1"/>
</dbReference>
<feature type="compositionally biased region" description="Basic and acidic residues" evidence="2">
    <location>
        <begin position="84"/>
        <end position="99"/>
    </location>
</feature>
<feature type="transmembrane region" description="Helical" evidence="3">
    <location>
        <begin position="268"/>
        <end position="286"/>
    </location>
</feature>
<feature type="region of interest" description="Disordered" evidence="2">
    <location>
        <begin position="689"/>
        <end position="776"/>
    </location>
</feature>
<feature type="domain" description="RING-type" evidence="4">
    <location>
        <begin position="400"/>
        <end position="441"/>
    </location>
</feature>
<evidence type="ECO:0000256" key="1">
    <source>
        <dbReference type="PROSITE-ProRule" id="PRU00175"/>
    </source>
</evidence>
<accession>A0A9E7KEB4</accession>
<dbReference type="Gene3D" id="3.30.40.10">
    <property type="entry name" value="Zinc/RING finger domain, C3HC4 (zinc finger)"/>
    <property type="match status" value="1"/>
</dbReference>
<evidence type="ECO:0000259" key="4">
    <source>
        <dbReference type="PROSITE" id="PS50089"/>
    </source>
</evidence>
<feature type="region of interest" description="Disordered" evidence="2">
    <location>
        <begin position="79"/>
        <end position="122"/>
    </location>
</feature>
<organism evidence="5 6">
    <name type="scientific">Musa troglodytarum</name>
    <name type="common">fe'i banana</name>
    <dbReference type="NCBI Taxonomy" id="320322"/>
    <lineage>
        <taxon>Eukaryota</taxon>
        <taxon>Viridiplantae</taxon>
        <taxon>Streptophyta</taxon>
        <taxon>Embryophyta</taxon>
        <taxon>Tracheophyta</taxon>
        <taxon>Spermatophyta</taxon>
        <taxon>Magnoliopsida</taxon>
        <taxon>Liliopsida</taxon>
        <taxon>Zingiberales</taxon>
        <taxon>Musaceae</taxon>
        <taxon>Musa</taxon>
    </lineage>
</organism>
<feature type="region of interest" description="Disordered" evidence="2">
    <location>
        <begin position="545"/>
        <end position="674"/>
    </location>
</feature>
<reference evidence="5" key="1">
    <citation type="submission" date="2022-05" db="EMBL/GenBank/DDBJ databases">
        <title>The Musa troglodytarum L. genome provides insights into the mechanism of non-climacteric behaviour and enrichment of carotenoids.</title>
        <authorList>
            <person name="Wang J."/>
        </authorList>
    </citation>
    <scope>NUCLEOTIDE SEQUENCE</scope>
    <source>
        <tissue evidence="5">Leaf</tissue>
    </source>
</reference>
<sequence>MGETETEQRVGFGKNLRKSVVACSYFLFLSYFCMFMAVPLQELNCRVQADRHSLLMDRAANLNGHEHVIDISQHNDASASVSARNDHGDSDGAYNEDRPSTSTLAPVSQLTPTSPNISNSINFSLPRRADNYGRRNRSPLNSGLWISVELVVNVSQIIAAIIVLSFSRHERPRTPLFAWIIGYTTGCFATLPHLYWRYIHRNSLVSEQEPALSGQGTSRNSPPESSAYADISVTQDPEQENGHNSVPETRQTTITSQRIHSIVDHFKMALDFFFAVWFVVGNVWVFGGHSSSHDAPNLYRLCIVFLAFSCIGYALPFILCAIICCCLPCIISIMGFREDINHGRGASQESINALPTYKFKTKRRKNRGDKEINLDNQGNGGILAAGTDKERIVSAEDAVCCICLAKYVDNEELRELPCTHFFHKECVDKWLKINALCPLCKTETQLFGSEKSVQASRYANNIYAPRLALAGLDLMALEGDCSVCERQRATTGITDADASKHSAGSVLASRQGDMVGGGSRRDDGPLKISSTNVFAALETLKKKKKSDKLSKSKGPSKSQAKEPEQQVFWAPTPLTVKSWADVDDDDDDYYATTAPPQAVWGLSEQQPKKEVVAAVEEESESEDDGLDIGDDDVEEEPEHEPEVAVATEPIIEKPASVSVPSKDAERQLSKKELKKKEMEELDALLHELGISSKDSYAAQDEINDKKQPEQSGGGEKQENSGAPLESKSSKKKKAKKEKSSKDTKEYVEQPADLNNNNNSPDEVVAEPEEEDASAVDVKERIKKVASMKKKKSSKEMDAAAKAAAIEAAARSARLAAAKKKEKSHYNQQPAR</sequence>
<name>A0A9E7KEB4_9LILI</name>
<evidence type="ECO:0000256" key="2">
    <source>
        <dbReference type="SAM" id="MobiDB-lite"/>
    </source>
</evidence>
<evidence type="ECO:0000256" key="3">
    <source>
        <dbReference type="SAM" id="Phobius"/>
    </source>
</evidence>
<evidence type="ECO:0000313" key="6">
    <source>
        <dbReference type="Proteomes" id="UP001055439"/>
    </source>
</evidence>
<keyword evidence="3" id="KW-0472">Membrane</keyword>
<gene>
    <name evidence="5" type="ORF">MUK42_25742</name>
</gene>
<feature type="region of interest" description="Disordered" evidence="2">
    <location>
        <begin position="501"/>
        <end position="527"/>
    </location>
</feature>
<feature type="transmembrane region" description="Helical" evidence="3">
    <location>
        <begin position="298"/>
        <end position="331"/>
    </location>
</feature>
<feature type="compositionally biased region" description="Basic and acidic residues" evidence="2">
    <location>
        <begin position="737"/>
        <end position="747"/>
    </location>
</feature>
<feature type="transmembrane region" description="Helical" evidence="3">
    <location>
        <begin position="19"/>
        <end position="38"/>
    </location>
</feature>
<dbReference type="PANTHER" id="PTHR46225">
    <property type="entry name" value="C3H4 TYPE ZINC FINGER PROTEIN"/>
    <property type="match status" value="1"/>
</dbReference>
<feature type="compositionally biased region" description="Basic and acidic residues" evidence="2">
    <location>
        <begin position="662"/>
        <end position="674"/>
    </location>
</feature>
<dbReference type="AlphaFoldDB" id="A0A9E7KEB4"/>
<dbReference type="InterPro" id="IPR013083">
    <property type="entry name" value="Znf_RING/FYVE/PHD"/>
</dbReference>
<keyword evidence="1" id="KW-0863">Zinc-finger</keyword>
<keyword evidence="3" id="KW-1133">Transmembrane helix</keyword>
<feature type="compositionally biased region" description="Polar residues" evidence="2">
    <location>
        <begin position="100"/>
        <end position="122"/>
    </location>
</feature>
<proteinExistence type="predicted"/>
<dbReference type="EMBL" id="CP097509">
    <property type="protein sequence ID" value="URE14872.1"/>
    <property type="molecule type" value="Genomic_DNA"/>
</dbReference>
<dbReference type="SMART" id="SM00184">
    <property type="entry name" value="RING"/>
    <property type="match status" value="1"/>
</dbReference>
<keyword evidence="1" id="KW-0479">Metal-binding</keyword>
<dbReference type="InterPro" id="IPR001841">
    <property type="entry name" value="Znf_RING"/>
</dbReference>
<keyword evidence="3" id="KW-0812">Transmembrane</keyword>
<feature type="compositionally biased region" description="Acidic residues" evidence="2">
    <location>
        <begin position="763"/>
        <end position="773"/>
    </location>
</feature>